<dbReference type="KEGG" id="dde:Dde_2315"/>
<accession>Q30YY4</accession>
<dbReference type="HOGENOM" id="CLU_2583992_0_0_7"/>
<dbReference type="RefSeq" id="WP_011368193.1">
    <property type="nucleotide sequence ID" value="NC_007519.1"/>
</dbReference>
<dbReference type="Proteomes" id="UP000002710">
    <property type="component" value="Chromosome"/>
</dbReference>
<evidence type="ECO:0000313" key="1">
    <source>
        <dbReference type="EMBL" id="ABB39112.2"/>
    </source>
</evidence>
<gene>
    <name evidence="1" type="ordered locus">Dde_2315</name>
</gene>
<reference evidence="1 2" key="1">
    <citation type="journal article" date="2011" name="J. Bacteriol.">
        <title>Complete genome sequence and updated annotation of Desulfovibrio alaskensis G20.</title>
        <authorList>
            <person name="Hauser L.J."/>
            <person name="Land M.L."/>
            <person name="Brown S.D."/>
            <person name="Larimer F."/>
            <person name="Keller K.L."/>
            <person name="Rapp-Giles B.J."/>
            <person name="Price M.N."/>
            <person name="Lin M."/>
            <person name="Bruce D.C."/>
            <person name="Detter J.C."/>
            <person name="Tapia R."/>
            <person name="Han C.S."/>
            <person name="Goodwin L.A."/>
            <person name="Cheng J.F."/>
            <person name="Pitluck S."/>
            <person name="Copeland A."/>
            <person name="Lucas S."/>
            <person name="Nolan M."/>
            <person name="Lapidus A.L."/>
            <person name="Palumbo A.V."/>
            <person name="Wall J.D."/>
        </authorList>
    </citation>
    <scope>NUCLEOTIDE SEQUENCE [LARGE SCALE GENOMIC DNA]</scope>
    <source>
        <strain evidence="2">ATCC BAA 1058 / DSM 17464 / G20</strain>
    </source>
</reference>
<organism evidence="1 2">
    <name type="scientific">Oleidesulfovibrio alaskensis (strain ATCC BAA-1058 / DSM 17464 / G20)</name>
    <name type="common">Desulfovibrio alaskensis</name>
    <dbReference type="NCBI Taxonomy" id="207559"/>
    <lineage>
        <taxon>Bacteria</taxon>
        <taxon>Pseudomonadati</taxon>
        <taxon>Thermodesulfobacteriota</taxon>
        <taxon>Desulfovibrionia</taxon>
        <taxon>Desulfovibrionales</taxon>
        <taxon>Desulfovibrionaceae</taxon>
        <taxon>Oleidesulfovibrio</taxon>
    </lineage>
</organism>
<dbReference type="EMBL" id="CP000112">
    <property type="protein sequence ID" value="ABB39112.2"/>
    <property type="molecule type" value="Genomic_DNA"/>
</dbReference>
<sequence>MSTQSATTLPLLLIEGELARLAGDTQLRYEENGGAKDIFVNDEWSARASLFPGMDWELECGGCTYGVIAEEAGLRVEKR</sequence>
<proteinExistence type="predicted"/>
<dbReference type="AlphaFoldDB" id="Q30YY4"/>
<protein>
    <submittedName>
        <fullName evidence="1">Uncharacterized protein</fullName>
    </submittedName>
</protein>
<evidence type="ECO:0000313" key="2">
    <source>
        <dbReference type="Proteomes" id="UP000002710"/>
    </source>
</evidence>
<keyword evidence="2" id="KW-1185">Reference proteome</keyword>
<name>Q30YY4_OLEA2</name>